<dbReference type="GO" id="GO:0033573">
    <property type="term" value="C:high-affinity iron permease complex"/>
    <property type="evidence" value="ECO:0007669"/>
    <property type="project" value="InterPro"/>
</dbReference>
<evidence type="ECO:0000256" key="6">
    <source>
        <dbReference type="ARBA" id="ARBA00022801"/>
    </source>
</evidence>
<dbReference type="InterPro" id="IPR033453">
    <property type="entry name" value="Glyco_hydro_30_TIM-barrel"/>
</dbReference>
<comment type="similarity">
    <text evidence="3">Belongs to the oxidase-dependent Fe transporter (OFeT) (TC 9.A.10.1) family.</text>
</comment>
<dbReference type="PANTHER" id="PTHR11069">
    <property type="entry name" value="GLUCOSYLCERAMIDASE"/>
    <property type="match status" value="1"/>
</dbReference>
<dbReference type="GO" id="GO:0005381">
    <property type="term" value="F:iron ion transmembrane transporter activity"/>
    <property type="evidence" value="ECO:0007669"/>
    <property type="project" value="InterPro"/>
</dbReference>
<dbReference type="SUPFAM" id="SSF51445">
    <property type="entry name" value="(Trans)glycosidases"/>
    <property type="match status" value="1"/>
</dbReference>
<keyword evidence="7 9" id="KW-1133">Transmembrane helix</keyword>
<comment type="subcellular location">
    <subcellularLocation>
        <location evidence="1">Membrane</location>
        <topology evidence="1">Multi-pass membrane protein</topology>
    </subcellularLocation>
</comment>
<dbReference type="EMBL" id="CAJNNV010000755">
    <property type="protein sequence ID" value="CAE8583490.1"/>
    <property type="molecule type" value="Genomic_DNA"/>
</dbReference>
<dbReference type="Gene3D" id="3.20.20.80">
    <property type="entry name" value="Glycosidases"/>
    <property type="match status" value="1"/>
</dbReference>
<dbReference type="GO" id="GO:0006680">
    <property type="term" value="P:glucosylceramide catabolic process"/>
    <property type="evidence" value="ECO:0007669"/>
    <property type="project" value="TreeGrafter"/>
</dbReference>
<sequence>MAAKPPLEHNNNNDNSNNTRYLKSNGCLSNVHDNCYFAGYLNMEERAQSTWALYFSKFIDAYEALGIPIWGLTVQNEPLSTTCDWPSMFYTAQGQSHFLANHLGPLMRERHPGLKLMIHDDQTIHLMSFAGQILQDPEAAQYVDGVAYHWYSALEATFENSPAHRPFPFVPEEVGGGAYVAEIWSQLRQQEQPGQGEKFMLMTEACNGYVLGTEWVGPRPGDWGYGYAYSHDILWQLRNGAAGWTDWNLFLDAKGGPNLAGNFVDAPILVDGPDVFHKSPSFFHLAHFSTYVLPGSRRVNIKLQCGAKKQEYCQAVAFVAPDGGYAVVVITNDEITVGPIAGVGGDEPICFGSVCFPRMGGLLAPALAKGQGASLTWTIRCGTRSLSGSIPWKAIQSEGLTSLMRDPEARLNLPCFAATMGFRVAVVASFLVLTAAAAVEASNSTSVTCEWGCYDGEDEVCHHGLNQQQCAEIYGHVNWAQICNCGVGASTGNPKGESANIYFSVPAFIVLFRESLEVVIVLAIIVQFLGKSRDDGLIDEAQFVKWRREVYVGASLGFLVCLCVGIGFLVVASMAFTLFEGDSEKIFQFVMMVLTCAVLSFLAINFYKMIHTKQGHERKFRKRVQETIDAGKEALMNGESSLGRKHAFFFFAFSTGLREGMESIVFLVGVVSDLKDLSSLPLPIISALVLSRLVGCCFFQGTRKMRVDWFMRGSSLLLLFVAAGFFSSSMHQLQELDVFGAWSPRRSRSWQNQQIWDATHCCNDKTNRFFVLMRALFGWQDQVTPVEVFAYMAYWVLALTSGFFVVRKAKKELAGKLEEWRRQDELEAQEKVELKDAEDPDLDKVKDAEDLDLVYDAEDPSTADQRTEVSFEEKNTEGICVSISVWNTEGIRVIRLAGFGEPWWVRRASDPPGRVWRALGGCAELGGVRFVLAAAPLTATRDPPGRVWRALCGCAELGGVRFVLAAAPLDCDPPGRVWRALGGCAELGGVRFVLAAAPLTATRDPPAAFGEPWVRWGAEIGGRATRGVRGQAPCARGAVPDVAAKELGRGDDWQVLDSVGGAQSRGCAPLLADRPLTGPPDIVSPCLGVEAGACARDAIRNGSGCGPPREGEAALEPSLARFTNDARFSGFQLKESLGAVRVAESSAQQTFESRSELRLDGRKGSLFLRLAAPIGVEFERGCLAAEPDPDYEACTGSGTLAVAQIREATFAKGEHRLVLLGRNPMRDPALNRWTLESFSGVTLEEAREGRFEDVRQRGRADGFALEQNLQVTLRPSTHEVGSNMLLYLWVRPDVYVESLGVLEIHAAQAFSLSCDPKVVLLSIPSGRCTSYGANSGLEIQDWHTVLEFQLNKGDFLLPNNEYELAISARSPTDLPSGSSTSWGVLLRNRLREVLQANMELPSYNLTSYGMTVLSIQPSTNVPYARNQVRMLLSFSHQLTLESISEVLIQSPSGWDFRPVCQLYKDTTGGCQTHCSFQLPYAEARGHHLCPQANGLLLMLDHTMVIEPGVYVLLLAVINPAAVPSQNLWKVSLLSPATFTGWTPGNSE</sequence>
<accession>A0A813DD37</accession>
<feature type="domain" description="Glycosyl hydrolase family 30 TIM-barrel" evidence="10">
    <location>
        <begin position="47"/>
        <end position="168"/>
    </location>
</feature>
<name>A0A813DD37_POLGL</name>
<evidence type="ECO:0000256" key="8">
    <source>
        <dbReference type="ARBA" id="ARBA00023136"/>
    </source>
</evidence>
<dbReference type="InterPro" id="IPR004923">
    <property type="entry name" value="FTR1/Fip1/EfeU"/>
</dbReference>
<evidence type="ECO:0000256" key="9">
    <source>
        <dbReference type="SAM" id="Phobius"/>
    </source>
</evidence>
<evidence type="ECO:0000256" key="5">
    <source>
        <dbReference type="ARBA" id="ARBA00022729"/>
    </source>
</evidence>
<dbReference type="Pfam" id="PF03239">
    <property type="entry name" value="FTR1"/>
    <property type="match status" value="1"/>
</dbReference>
<dbReference type="PANTHER" id="PTHR11069:SF23">
    <property type="entry name" value="LYSOSOMAL ACID GLUCOSYLCERAMIDASE"/>
    <property type="match status" value="1"/>
</dbReference>
<keyword evidence="4 9" id="KW-0812">Transmembrane</keyword>
<feature type="transmembrane region" description="Helical" evidence="9">
    <location>
        <begin position="501"/>
        <end position="529"/>
    </location>
</feature>
<feature type="transmembrane region" description="Helical" evidence="9">
    <location>
        <begin position="550"/>
        <end position="574"/>
    </location>
</feature>
<evidence type="ECO:0000256" key="2">
    <source>
        <dbReference type="ARBA" id="ARBA00005382"/>
    </source>
</evidence>
<feature type="transmembrane region" description="Helical" evidence="9">
    <location>
        <begin position="682"/>
        <end position="702"/>
    </location>
</feature>
<feature type="non-terminal residue" evidence="11">
    <location>
        <position position="1"/>
    </location>
</feature>
<feature type="domain" description="Glycosyl hydrolase family 30 TIM-barrel" evidence="10">
    <location>
        <begin position="197"/>
        <end position="292"/>
    </location>
</feature>
<keyword evidence="12" id="KW-1185">Reference proteome</keyword>
<dbReference type="Proteomes" id="UP000654075">
    <property type="component" value="Unassembled WGS sequence"/>
</dbReference>
<dbReference type="GO" id="GO:0004348">
    <property type="term" value="F:glucosylceramidase activity"/>
    <property type="evidence" value="ECO:0007669"/>
    <property type="project" value="InterPro"/>
</dbReference>
<evidence type="ECO:0000256" key="4">
    <source>
        <dbReference type="ARBA" id="ARBA00022692"/>
    </source>
</evidence>
<evidence type="ECO:0000313" key="11">
    <source>
        <dbReference type="EMBL" id="CAE8583490.1"/>
    </source>
</evidence>
<evidence type="ECO:0000313" key="12">
    <source>
        <dbReference type="Proteomes" id="UP000654075"/>
    </source>
</evidence>
<evidence type="ECO:0000259" key="10">
    <source>
        <dbReference type="Pfam" id="PF02055"/>
    </source>
</evidence>
<feature type="transmembrane region" description="Helical" evidence="9">
    <location>
        <begin position="586"/>
        <end position="607"/>
    </location>
</feature>
<organism evidence="11 12">
    <name type="scientific">Polarella glacialis</name>
    <name type="common">Dinoflagellate</name>
    <dbReference type="NCBI Taxonomy" id="89957"/>
    <lineage>
        <taxon>Eukaryota</taxon>
        <taxon>Sar</taxon>
        <taxon>Alveolata</taxon>
        <taxon>Dinophyceae</taxon>
        <taxon>Suessiales</taxon>
        <taxon>Suessiaceae</taxon>
        <taxon>Polarella</taxon>
    </lineage>
</organism>
<gene>
    <name evidence="11" type="ORF">PGLA1383_LOCUS2450</name>
</gene>
<proteinExistence type="inferred from homology"/>
<feature type="transmembrane region" description="Helical" evidence="9">
    <location>
        <begin position="709"/>
        <end position="727"/>
    </location>
</feature>
<evidence type="ECO:0000256" key="7">
    <source>
        <dbReference type="ARBA" id="ARBA00022989"/>
    </source>
</evidence>
<protein>
    <recommendedName>
        <fullName evidence="10">Glycosyl hydrolase family 30 TIM-barrel domain-containing protein</fullName>
    </recommendedName>
</protein>
<keyword evidence="5" id="KW-0732">Signal</keyword>
<evidence type="ECO:0000256" key="3">
    <source>
        <dbReference type="ARBA" id="ARBA00008333"/>
    </source>
</evidence>
<keyword evidence="6" id="KW-0378">Hydrolase</keyword>
<comment type="caution">
    <text evidence="11">The sequence shown here is derived from an EMBL/GenBank/DDBJ whole genome shotgun (WGS) entry which is preliminary data.</text>
</comment>
<reference evidence="11" key="1">
    <citation type="submission" date="2021-02" db="EMBL/GenBank/DDBJ databases">
        <authorList>
            <person name="Dougan E. K."/>
            <person name="Rhodes N."/>
            <person name="Thang M."/>
            <person name="Chan C."/>
        </authorList>
    </citation>
    <scope>NUCLEOTIDE SEQUENCE</scope>
</reference>
<keyword evidence="8 9" id="KW-0472">Membrane</keyword>
<dbReference type="InterPro" id="IPR017853">
    <property type="entry name" value="GH"/>
</dbReference>
<dbReference type="Pfam" id="PF02055">
    <property type="entry name" value="Glyco_hydro_30"/>
    <property type="match status" value="2"/>
</dbReference>
<dbReference type="OrthoDB" id="4364at2759"/>
<dbReference type="InterPro" id="IPR001139">
    <property type="entry name" value="Glyco_hydro_30"/>
</dbReference>
<evidence type="ECO:0000256" key="1">
    <source>
        <dbReference type="ARBA" id="ARBA00004141"/>
    </source>
</evidence>
<feature type="transmembrane region" description="Helical" evidence="9">
    <location>
        <begin position="647"/>
        <end position="670"/>
    </location>
</feature>
<comment type="similarity">
    <text evidence="2">Belongs to the glycosyl hydrolase 30 family.</text>
</comment>